<name>A0ACC3SW30_LIPKO</name>
<accession>A0ACC3SW30</accession>
<keyword evidence="2" id="KW-1185">Reference proteome</keyword>
<comment type="caution">
    <text evidence="1">The sequence shown here is derived from an EMBL/GenBank/DDBJ whole genome shotgun (WGS) entry which is preliminary data.</text>
</comment>
<protein>
    <submittedName>
        <fullName evidence="1">Uncharacterized protein</fullName>
    </submittedName>
</protein>
<organism evidence="1 2">
    <name type="scientific">Lipomyces kononenkoae</name>
    <name type="common">Yeast</name>
    <dbReference type="NCBI Taxonomy" id="34357"/>
    <lineage>
        <taxon>Eukaryota</taxon>
        <taxon>Fungi</taxon>
        <taxon>Dikarya</taxon>
        <taxon>Ascomycota</taxon>
        <taxon>Saccharomycotina</taxon>
        <taxon>Lipomycetes</taxon>
        <taxon>Lipomycetales</taxon>
        <taxon>Lipomycetaceae</taxon>
        <taxon>Lipomyces</taxon>
    </lineage>
</organism>
<evidence type="ECO:0000313" key="2">
    <source>
        <dbReference type="Proteomes" id="UP001433508"/>
    </source>
</evidence>
<sequence>MQMQQHQYHAPVAATRYPRQGEPGYPAAAGPEYYYYPPSHAVSPVPFQAYYSEPPQLQQQGSQYSSTAMADVRRFQPHPPPPPLPPAPAPQHQFGGMPYTATPAPPQASAGVALPPSSSSAHLPPALHHSLIPRVAAPVLRNPHGSYRDGDSDGRWELPPILIDDDQDESSQSRLRGGPQRWPSLLGPTREPLLHRASTESPGPYGSRSSSGNGNNNNNNNTVQQQPGPPMSFDCAARAYGRGSY</sequence>
<dbReference type="EMBL" id="MU971403">
    <property type="protein sequence ID" value="KAK9235838.1"/>
    <property type="molecule type" value="Genomic_DNA"/>
</dbReference>
<evidence type="ECO:0000313" key="1">
    <source>
        <dbReference type="EMBL" id="KAK9235838.1"/>
    </source>
</evidence>
<gene>
    <name evidence="1" type="ORF">V1525DRAFT_408832</name>
</gene>
<dbReference type="Proteomes" id="UP001433508">
    <property type="component" value="Unassembled WGS sequence"/>
</dbReference>
<proteinExistence type="predicted"/>
<reference evidence="2" key="1">
    <citation type="journal article" date="2024" name="Front. Bioeng. Biotechnol.">
        <title>Genome-scale model development and genomic sequencing of the oleaginous clade Lipomyces.</title>
        <authorList>
            <person name="Czajka J.J."/>
            <person name="Han Y."/>
            <person name="Kim J."/>
            <person name="Mondo S.J."/>
            <person name="Hofstad B.A."/>
            <person name="Robles A."/>
            <person name="Haridas S."/>
            <person name="Riley R."/>
            <person name="LaButti K."/>
            <person name="Pangilinan J."/>
            <person name="Andreopoulos W."/>
            <person name="Lipzen A."/>
            <person name="Yan J."/>
            <person name="Wang M."/>
            <person name="Ng V."/>
            <person name="Grigoriev I.V."/>
            <person name="Spatafora J.W."/>
            <person name="Magnuson J.K."/>
            <person name="Baker S.E."/>
            <person name="Pomraning K.R."/>
        </authorList>
    </citation>
    <scope>NUCLEOTIDE SEQUENCE [LARGE SCALE GENOMIC DNA]</scope>
    <source>
        <strain evidence="2">CBS 7786</strain>
    </source>
</reference>